<dbReference type="GO" id="GO:0051639">
    <property type="term" value="P:actin filament network formation"/>
    <property type="evidence" value="ECO:0007669"/>
    <property type="project" value="TreeGrafter"/>
</dbReference>
<evidence type="ECO:0000256" key="9">
    <source>
        <dbReference type="ARBA" id="ARBA00022927"/>
    </source>
</evidence>
<dbReference type="AlphaFoldDB" id="G1NNE5"/>
<keyword evidence="7" id="KW-0963">Cytoplasm</keyword>
<feature type="domain" description="KIND" evidence="16">
    <location>
        <begin position="15"/>
        <end position="186"/>
    </location>
</feature>
<keyword evidence="12" id="KW-0206">Cytoskeleton</keyword>
<dbReference type="GO" id="GO:0008017">
    <property type="term" value="F:microtubule binding"/>
    <property type="evidence" value="ECO:0007669"/>
    <property type="project" value="TreeGrafter"/>
</dbReference>
<evidence type="ECO:0000256" key="6">
    <source>
        <dbReference type="ARBA" id="ARBA00022475"/>
    </source>
</evidence>
<keyword evidence="9" id="KW-0653">Protein transport</keyword>
<dbReference type="Proteomes" id="UP000001645">
    <property type="component" value="Chromosome 1"/>
</dbReference>
<dbReference type="HOGENOM" id="CLU_018839_0_0_1"/>
<evidence type="ECO:0000259" key="16">
    <source>
        <dbReference type="PROSITE" id="PS51377"/>
    </source>
</evidence>
<protein>
    <recommendedName>
        <fullName evidence="16">KIND domain-containing protein</fullName>
    </recommendedName>
</protein>
<evidence type="ECO:0000256" key="1">
    <source>
        <dbReference type="ARBA" id="ARBA00004180"/>
    </source>
</evidence>
<keyword evidence="15" id="KW-1133">Transmembrane helix</keyword>
<keyword evidence="11" id="KW-0009">Actin-binding</keyword>
<feature type="region of interest" description="Disordered" evidence="14">
    <location>
        <begin position="325"/>
        <end position="345"/>
    </location>
</feature>
<dbReference type="GO" id="GO:0005938">
    <property type="term" value="C:cell cortex"/>
    <property type="evidence" value="ECO:0007669"/>
    <property type="project" value="TreeGrafter"/>
</dbReference>
<feature type="transmembrane region" description="Helical" evidence="15">
    <location>
        <begin position="473"/>
        <end position="493"/>
    </location>
</feature>
<dbReference type="PANTHER" id="PTHR21345">
    <property type="entry name" value="SPIRE"/>
    <property type="match status" value="1"/>
</dbReference>
<dbReference type="Gene3D" id="1.10.510.10">
    <property type="entry name" value="Transferase(Phosphotransferase) domain 1"/>
    <property type="match status" value="1"/>
</dbReference>
<reference evidence="17 18" key="1">
    <citation type="journal article" date="2010" name="PLoS Biol.">
        <title>Multi-platform next-generation sequencing of the domestic turkey (Meleagris gallopavo): genome assembly and analysis.</title>
        <authorList>
            <person name="Dalloul R.A."/>
            <person name="Long J.A."/>
            <person name="Zimin A.V."/>
            <person name="Aslam L."/>
            <person name="Beal K."/>
            <person name="Blomberg L.A."/>
            <person name="Bouffard P."/>
            <person name="Burt D.W."/>
            <person name="Crasta O."/>
            <person name="Crooijmans R.P."/>
            <person name="Cooper K."/>
            <person name="Coulombe R.A."/>
            <person name="De S."/>
            <person name="Delany M.E."/>
            <person name="Dodgson J.B."/>
            <person name="Dong J.J."/>
            <person name="Evans C."/>
            <person name="Frederickson K.M."/>
            <person name="Flicek P."/>
            <person name="Florea L."/>
            <person name="Folkerts O."/>
            <person name="Groenen M.A."/>
            <person name="Harkins T.T."/>
            <person name="Herrero J."/>
            <person name="Hoffmann S."/>
            <person name="Megens H.J."/>
            <person name="Jiang A."/>
            <person name="de Jong P."/>
            <person name="Kaiser P."/>
            <person name="Kim H."/>
            <person name="Kim K.W."/>
            <person name="Kim S."/>
            <person name="Langenberger D."/>
            <person name="Lee M.K."/>
            <person name="Lee T."/>
            <person name="Mane S."/>
            <person name="Marcais G."/>
            <person name="Marz M."/>
            <person name="McElroy A.P."/>
            <person name="Modise T."/>
            <person name="Nefedov M."/>
            <person name="Notredame C."/>
            <person name="Paton I.R."/>
            <person name="Payne W.S."/>
            <person name="Pertea G."/>
            <person name="Prickett D."/>
            <person name="Puiu D."/>
            <person name="Qioa D."/>
            <person name="Raineri E."/>
            <person name="Ruffier M."/>
            <person name="Salzberg S.L."/>
            <person name="Schatz M.C."/>
            <person name="Scheuring C."/>
            <person name="Schmidt C.J."/>
            <person name="Schroeder S."/>
            <person name="Searle S.M."/>
            <person name="Smith E.J."/>
            <person name="Smith J."/>
            <person name="Sonstegard T.S."/>
            <person name="Stadler P.F."/>
            <person name="Tafer H."/>
            <person name="Tu Z.J."/>
            <person name="Van Tassell C.P."/>
            <person name="Vilella A.J."/>
            <person name="Williams K.P."/>
            <person name="Yorke J.A."/>
            <person name="Zhang L."/>
            <person name="Zhang H.B."/>
            <person name="Zhang X."/>
            <person name="Zhang Y."/>
            <person name="Reed K.M."/>
        </authorList>
    </citation>
    <scope>NUCLEOTIDE SEQUENCE [LARGE SCALE GENOMIC DNA]</scope>
</reference>
<keyword evidence="13" id="KW-0968">Cytoplasmic vesicle</keyword>
<evidence type="ECO:0000256" key="13">
    <source>
        <dbReference type="ARBA" id="ARBA00023329"/>
    </source>
</evidence>
<keyword evidence="6" id="KW-1003">Cell membrane</keyword>
<reference evidence="17" key="2">
    <citation type="submission" date="2025-08" db="UniProtKB">
        <authorList>
            <consortium name="Ensembl"/>
        </authorList>
    </citation>
    <scope>IDENTIFICATION</scope>
</reference>
<evidence type="ECO:0000256" key="2">
    <source>
        <dbReference type="ARBA" id="ARBA00004245"/>
    </source>
</evidence>
<dbReference type="GO" id="GO:0030659">
    <property type="term" value="C:cytoplasmic vesicle membrane"/>
    <property type="evidence" value="ECO:0007669"/>
    <property type="project" value="UniProtKB-SubCell"/>
</dbReference>
<keyword evidence="8" id="KW-0677">Repeat</keyword>
<proteinExistence type="inferred from homology"/>
<dbReference type="GO" id="GO:0005886">
    <property type="term" value="C:plasma membrane"/>
    <property type="evidence" value="ECO:0007669"/>
    <property type="project" value="UniProtKB-SubCell"/>
</dbReference>
<evidence type="ECO:0000313" key="18">
    <source>
        <dbReference type="Proteomes" id="UP000001645"/>
    </source>
</evidence>
<comment type="similarity">
    <text evidence="4">Belongs to the spire family.</text>
</comment>
<dbReference type="GO" id="GO:0003779">
    <property type="term" value="F:actin binding"/>
    <property type="evidence" value="ECO:0007669"/>
    <property type="project" value="UniProtKB-KW"/>
</dbReference>
<evidence type="ECO:0000256" key="4">
    <source>
        <dbReference type="ARBA" id="ARBA00010956"/>
    </source>
</evidence>
<keyword evidence="15" id="KW-0812">Transmembrane</keyword>
<evidence type="ECO:0000256" key="15">
    <source>
        <dbReference type="SAM" id="Phobius"/>
    </source>
</evidence>
<organism evidence="17 18">
    <name type="scientific">Meleagris gallopavo</name>
    <name type="common">Wild turkey</name>
    <dbReference type="NCBI Taxonomy" id="9103"/>
    <lineage>
        <taxon>Eukaryota</taxon>
        <taxon>Metazoa</taxon>
        <taxon>Chordata</taxon>
        <taxon>Craniata</taxon>
        <taxon>Vertebrata</taxon>
        <taxon>Euteleostomi</taxon>
        <taxon>Archelosauria</taxon>
        <taxon>Archosauria</taxon>
        <taxon>Dinosauria</taxon>
        <taxon>Saurischia</taxon>
        <taxon>Theropoda</taxon>
        <taxon>Coelurosauria</taxon>
        <taxon>Aves</taxon>
        <taxon>Neognathae</taxon>
        <taxon>Galloanserae</taxon>
        <taxon>Galliformes</taxon>
        <taxon>Phasianidae</taxon>
        <taxon>Meleagridinae</taxon>
        <taxon>Meleagris</taxon>
    </lineage>
</organism>
<evidence type="ECO:0000256" key="10">
    <source>
        <dbReference type="ARBA" id="ARBA00023136"/>
    </source>
</evidence>
<keyword evidence="10 15" id="KW-0472">Membrane</keyword>
<dbReference type="Bgee" id="ENSMGAG00000014334">
    <property type="expression patterns" value="Expressed in ovary"/>
</dbReference>
<dbReference type="GO" id="GO:0005856">
    <property type="term" value="C:cytoskeleton"/>
    <property type="evidence" value="ECO:0007669"/>
    <property type="project" value="UniProtKB-SubCell"/>
</dbReference>
<dbReference type="PANTHER" id="PTHR21345:SF9">
    <property type="entry name" value="KIND DOMAIN-CONTAINING PROTEIN"/>
    <property type="match status" value="1"/>
</dbReference>
<evidence type="ECO:0000256" key="11">
    <source>
        <dbReference type="ARBA" id="ARBA00023203"/>
    </source>
</evidence>
<dbReference type="GO" id="GO:0051295">
    <property type="term" value="P:establishment of meiotic spindle localization"/>
    <property type="evidence" value="ECO:0007669"/>
    <property type="project" value="TreeGrafter"/>
</dbReference>
<dbReference type="InterPro" id="IPR011019">
    <property type="entry name" value="KIND_dom"/>
</dbReference>
<sequence length="630" mass="72105">MNIESPCCEQRAAKVSLAEILRCFGHPISEEQAWAICFQCCCRMKELAQGLYPSLHSVFVKGPGSIFLHADGTVSFRVYHSALSPLVSLSDAGSIQQSEDKLLEYLGVVIYEALDWGIDSQVERELSDPLDKLLCLMLKLDDEGMKPTVTLQDVIKACEHHLSMPSEATSHYKMTCKSLFTEFIELQKLVSIIQTSKESLKKMDEEDLLETHMQKKEKQWTSLWPSVICELQNGVKLRKATERPQRPAPLKECTYSPYELLLDDIRHKRYKLRKCSAQPKAEACRSVYELLQELRQDDKKKVLEWKPKECVPSEPTLHKQLMAEIKQPRKLQSSSARESGSRSKGMSYKVTLSSIQLKSPEFGCIYRKQLYCVGICEPELRKMAKHSESCKESSESETFYAGLAADHTLPPMSIPVLGDFQPNSVLNVGQQQLHPFRGRSKSLDTGLQSKKIDFYFPTTRPSPTIAELIGTRYAMIVYFLLVFTTFSISQICFSCHKQMFLKWPYSCYLCSSVVCCDCCIKMSMPFRMCVHLPLHFLKLLRLSREEDPAIQEQKNSEVLREIEQWECYSVPVILEPHGLAQPLCCHTRTMANWLTADICTQCEHYLLNVASNQQQNIPLRRISQSWTKLE</sequence>
<evidence type="ECO:0000256" key="14">
    <source>
        <dbReference type="SAM" id="MobiDB-lite"/>
    </source>
</evidence>
<evidence type="ECO:0000256" key="5">
    <source>
        <dbReference type="ARBA" id="ARBA00022448"/>
    </source>
</evidence>
<dbReference type="Ensembl" id="ENSMGAT00000016116.2">
    <property type="protein sequence ID" value="ENSMGAP00000015167.2"/>
    <property type="gene ID" value="ENSMGAG00000014334.2"/>
</dbReference>
<keyword evidence="5" id="KW-0813">Transport</keyword>
<dbReference type="SMART" id="SM00750">
    <property type="entry name" value="KIND"/>
    <property type="match status" value="1"/>
</dbReference>
<name>G1NNE5_MELGA</name>
<dbReference type="GeneTree" id="ENSGT00390000003058"/>
<dbReference type="GO" id="GO:0036089">
    <property type="term" value="P:cleavage furrow formation"/>
    <property type="evidence" value="ECO:0007669"/>
    <property type="project" value="TreeGrafter"/>
</dbReference>
<dbReference type="GO" id="GO:0045010">
    <property type="term" value="P:actin nucleation"/>
    <property type="evidence" value="ECO:0007669"/>
    <property type="project" value="InterPro"/>
</dbReference>
<comment type="subcellular location">
    <subcellularLocation>
        <location evidence="3">Cell membrane</location>
        <topology evidence="3">Peripheral membrane protein</topology>
        <orientation evidence="3">Cytoplasmic side</orientation>
    </subcellularLocation>
    <subcellularLocation>
        <location evidence="2">Cytoplasm</location>
        <location evidence="2">Cytoskeleton</location>
    </subcellularLocation>
    <subcellularLocation>
        <location evidence="1">Cytoplasmic vesicle membrane</location>
        <topology evidence="1">Peripheral membrane protein</topology>
        <orientation evidence="1">Cytoplasmic side</orientation>
    </subcellularLocation>
</comment>
<evidence type="ECO:0000256" key="3">
    <source>
        <dbReference type="ARBA" id="ARBA00004413"/>
    </source>
</evidence>
<dbReference type="GO" id="GO:0040038">
    <property type="term" value="P:polar body extrusion after meiotic divisions"/>
    <property type="evidence" value="ECO:0007669"/>
    <property type="project" value="TreeGrafter"/>
</dbReference>
<evidence type="ECO:0000313" key="17">
    <source>
        <dbReference type="Ensembl" id="ENSMGAP00000015167.2"/>
    </source>
</evidence>
<evidence type="ECO:0000256" key="8">
    <source>
        <dbReference type="ARBA" id="ARBA00022737"/>
    </source>
</evidence>
<dbReference type="InterPro" id="IPR029901">
    <property type="entry name" value="Spire"/>
</dbReference>
<accession>G1NNE5</accession>
<dbReference type="GO" id="GO:0030041">
    <property type="term" value="P:actin filament polymerization"/>
    <property type="evidence" value="ECO:0007669"/>
    <property type="project" value="TreeGrafter"/>
</dbReference>
<keyword evidence="18" id="KW-1185">Reference proteome</keyword>
<reference evidence="17" key="3">
    <citation type="submission" date="2025-09" db="UniProtKB">
        <authorList>
            <consortium name="Ensembl"/>
        </authorList>
    </citation>
    <scope>IDENTIFICATION</scope>
</reference>
<dbReference type="Pfam" id="PF16474">
    <property type="entry name" value="KIND"/>
    <property type="match status" value="2"/>
</dbReference>
<dbReference type="GO" id="GO:0015031">
    <property type="term" value="P:protein transport"/>
    <property type="evidence" value="ECO:0007669"/>
    <property type="project" value="UniProtKB-KW"/>
</dbReference>
<dbReference type="GO" id="GO:0048193">
    <property type="term" value="P:Golgi vesicle transport"/>
    <property type="evidence" value="ECO:0007669"/>
    <property type="project" value="TreeGrafter"/>
</dbReference>
<dbReference type="InParanoid" id="G1NNE5"/>
<evidence type="ECO:0000256" key="12">
    <source>
        <dbReference type="ARBA" id="ARBA00023212"/>
    </source>
</evidence>
<evidence type="ECO:0000256" key="7">
    <source>
        <dbReference type="ARBA" id="ARBA00022490"/>
    </source>
</evidence>
<dbReference type="PROSITE" id="PS51377">
    <property type="entry name" value="KIND"/>
    <property type="match status" value="1"/>
</dbReference>